<proteinExistence type="predicted"/>
<accession>A0ABU0L626</accession>
<gene>
    <name evidence="1" type="ORF">QOZ95_004946</name>
</gene>
<evidence type="ECO:0000313" key="2">
    <source>
        <dbReference type="Proteomes" id="UP001242811"/>
    </source>
</evidence>
<reference evidence="1 2" key="1">
    <citation type="submission" date="2023-07" db="EMBL/GenBank/DDBJ databases">
        <title>Genomic Encyclopedia of Type Strains, Phase IV (KMG-IV): sequencing the most valuable type-strain genomes for metagenomic binning, comparative biology and taxonomic classification.</title>
        <authorList>
            <person name="Goeker M."/>
        </authorList>
    </citation>
    <scope>NUCLEOTIDE SEQUENCE [LARGE SCALE GENOMIC DNA]</scope>
    <source>
        <strain evidence="1 2">DSM 14914</strain>
    </source>
</reference>
<evidence type="ECO:0000313" key="1">
    <source>
        <dbReference type="EMBL" id="MDQ0496746.1"/>
    </source>
</evidence>
<dbReference type="EMBL" id="JAUSWA010000043">
    <property type="protein sequence ID" value="MDQ0496746.1"/>
    <property type="molecule type" value="Genomic_DNA"/>
</dbReference>
<dbReference type="RefSeq" id="WP_167518670.1">
    <property type="nucleotide sequence ID" value="NZ_CP045298.1"/>
</dbReference>
<keyword evidence="2" id="KW-1185">Reference proteome</keyword>
<organism evidence="1 2">
    <name type="scientific">Paenibacillus brasilensis</name>
    <dbReference type="NCBI Taxonomy" id="128574"/>
    <lineage>
        <taxon>Bacteria</taxon>
        <taxon>Bacillati</taxon>
        <taxon>Bacillota</taxon>
        <taxon>Bacilli</taxon>
        <taxon>Bacillales</taxon>
        <taxon>Paenibacillaceae</taxon>
        <taxon>Paenibacillus</taxon>
    </lineage>
</organism>
<comment type="caution">
    <text evidence="1">The sequence shown here is derived from an EMBL/GenBank/DDBJ whole genome shotgun (WGS) entry which is preliminary data.</text>
</comment>
<dbReference type="Proteomes" id="UP001242811">
    <property type="component" value="Unassembled WGS sequence"/>
</dbReference>
<protein>
    <submittedName>
        <fullName evidence="1">Uncharacterized protein</fullName>
    </submittedName>
</protein>
<name>A0ABU0L626_9BACL</name>
<sequence length="103" mass="12543">MNQVIQQLANKKINSLLPLPEYFTNDIWESNAMAEILHLKHFPNYNRNFRFDMIENPNFREEVKRYFYTNLINGRWSLQRWLVKLIPLFSSSVSSYRIFILKQ</sequence>